<gene>
    <name evidence="1" type="ORF">LF929_015965</name>
</gene>
<dbReference type="GeneID" id="302583196"/>
<accession>A0AB39IQJ5</accession>
<reference evidence="1" key="1">
    <citation type="submission" date="2024-07" db="EMBL/GenBank/DDBJ databases">
        <authorList>
            <person name="Pedron J."/>
        </authorList>
    </citation>
    <scope>NUCLEOTIDE SEQUENCE</scope>
    <source>
        <strain evidence="1">A003-S1-M15</strain>
    </source>
</reference>
<sequence>MKTAKEMADEIITLLTLCQTLQSEKDGVERPAPGIYSRERDDFSARINDACVCAKQLQELLLMANQLTSVGTEMERQGQLQVSVGMSYPQAIVEYLHAQYLGE</sequence>
<dbReference type="EMBL" id="CP162670">
    <property type="protein sequence ID" value="XDL23746.1"/>
    <property type="molecule type" value="Genomic_DNA"/>
</dbReference>
<evidence type="ECO:0000313" key="1">
    <source>
        <dbReference type="EMBL" id="XDL23746.1"/>
    </source>
</evidence>
<proteinExistence type="predicted"/>
<protein>
    <submittedName>
        <fullName evidence="1">Uncharacterized protein</fullName>
    </submittedName>
</protein>
<organism evidence="1">
    <name type="scientific">Dickeya oryzae</name>
    <dbReference type="NCBI Taxonomy" id="1240404"/>
    <lineage>
        <taxon>Bacteria</taxon>
        <taxon>Pseudomonadati</taxon>
        <taxon>Pseudomonadota</taxon>
        <taxon>Gammaproteobacteria</taxon>
        <taxon>Enterobacterales</taxon>
        <taxon>Pectobacteriaceae</taxon>
        <taxon>Dickeya</taxon>
    </lineage>
</organism>
<name>A0AB39IQJ5_9GAMM</name>
<dbReference type="AlphaFoldDB" id="A0AB39IQJ5"/>
<dbReference type="RefSeq" id="WP_226092964.1">
    <property type="nucleotide sequence ID" value="NZ_CP162670.1"/>
</dbReference>